<sequence>MARPLLYLTAALLAATGSWASLASKRTARADYTGHRLVSVTAATAADLSLLSSLADTLQLDVWEQSTAVGRPALLRLRPAVVDDFLATASREGLNVTTKCLNLQESIDNERREMRFATYSTEEDRFKRYLRYSEFKDALQQYAKEYDHVSYTSIGQSYEGRDIIGAHIKAKDNLPIVFFECGIHAREWISHATCLYIIDQASILTSAIICRRINGSLLATQYETDEEVKRLVSKYEWRIYPVINPDGYEYTHTDDRLWRKTRSVSRLNSECLGADGNRNFDVGDFCKGRYSGDPCSDGYCGDGPFSEPEVRAVRDAVLSTQGRTEFYFSMHSFGLYWMFPYAYTNVSAANYELLLNISLTATEAISKLRRTEYEVGSISKLVARVPGSSVDWVYDHGGVKKAFAIELEPSWRTFDDSMAFALPARKILPSVKETWVGIKAAVNL</sequence>
<evidence type="ECO:0000313" key="1">
    <source>
        <dbReference type="EMBL" id="KAH7940998.1"/>
    </source>
</evidence>
<dbReference type="EMBL" id="CM023476">
    <property type="protein sequence ID" value="KAH7940998.1"/>
    <property type="molecule type" value="Genomic_DNA"/>
</dbReference>
<keyword evidence="2" id="KW-1185">Reference proteome</keyword>
<name>A0ACB8CE97_DERSI</name>
<reference evidence="1" key="1">
    <citation type="submission" date="2020-05" db="EMBL/GenBank/DDBJ databases">
        <title>Large-scale comparative analyses of tick genomes elucidate their genetic diversity and vector capacities.</title>
        <authorList>
            <person name="Jia N."/>
            <person name="Wang J."/>
            <person name="Shi W."/>
            <person name="Du L."/>
            <person name="Sun Y."/>
            <person name="Zhan W."/>
            <person name="Jiang J."/>
            <person name="Wang Q."/>
            <person name="Zhang B."/>
            <person name="Ji P."/>
            <person name="Sakyi L.B."/>
            <person name="Cui X."/>
            <person name="Yuan T."/>
            <person name="Jiang B."/>
            <person name="Yang W."/>
            <person name="Lam T.T.-Y."/>
            <person name="Chang Q."/>
            <person name="Ding S."/>
            <person name="Wang X."/>
            <person name="Zhu J."/>
            <person name="Ruan X."/>
            <person name="Zhao L."/>
            <person name="Wei J."/>
            <person name="Que T."/>
            <person name="Du C."/>
            <person name="Cheng J."/>
            <person name="Dai P."/>
            <person name="Han X."/>
            <person name="Huang E."/>
            <person name="Gao Y."/>
            <person name="Liu J."/>
            <person name="Shao H."/>
            <person name="Ye R."/>
            <person name="Li L."/>
            <person name="Wei W."/>
            <person name="Wang X."/>
            <person name="Wang C."/>
            <person name="Yang T."/>
            <person name="Huo Q."/>
            <person name="Li W."/>
            <person name="Guo W."/>
            <person name="Chen H."/>
            <person name="Zhou L."/>
            <person name="Ni X."/>
            <person name="Tian J."/>
            <person name="Zhou Y."/>
            <person name="Sheng Y."/>
            <person name="Liu T."/>
            <person name="Pan Y."/>
            <person name="Xia L."/>
            <person name="Li J."/>
            <person name="Zhao F."/>
            <person name="Cao W."/>
        </authorList>
    </citation>
    <scope>NUCLEOTIDE SEQUENCE</scope>
    <source>
        <strain evidence="1">Dsil-2018</strain>
    </source>
</reference>
<dbReference type="Proteomes" id="UP000821865">
    <property type="component" value="Chromosome 7"/>
</dbReference>
<accession>A0ACB8CE97</accession>
<organism evidence="1 2">
    <name type="scientific">Dermacentor silvarum</name>
    <name type="common">Tick</name>
    <dbReference type="NCBI Taxonomy" id="543639"/>
    <lineage>
        <taxon>Eukaryota</taxon>
        <taxon>Metazoa</taxon>
        <taxon>Ecdysozoa</taxon>
        <taxon>Arthropoda</taxon>
        <taxon>Chelicerata</taxon>
        <taxon>Arachnida</taxon>
        <taxon>Acari</taxon>
        <taxon>Parasitiformes</taxon>
        <taxon>Ixodida</taxon>
        <taxon>Ixodoidea</taxon>
        <taxon>Ixodidae</taxon>
        <taxon>Rhipicephalinae</taxon>
        <taxon>Dermacentor</taxon>
    </lineage>
</organism>
<comment type="caution">
    <text evidence="1">The sequence shown here is derived from an EMBL/GenBank/DDBJ whole genome shotgun (WGS) entry which is preliminary data.</text>
</comment>
<gene>
    <name evidence="1" type="ORF">HPB49_008949</name>
</gene>
<evidence type="ECO:0000313" key="2">
    <source>
        <dbReference type="Proteomes" id="UP000821865"/>
    </source>
</evidence>
<proteinExistence type="predicted"/>
<protein>
    <submittedName>
        <fullName evidence="1">Uncharacterized protein</fullName>
    </submittedName>
</protein>